<accession>A0ABQ6W1E9</accession>
<protein>
    <submittedName>
        <fullName evidence="1">Uncharacterized protein</fullName>
    </submittedName>
</protein>
<gene>
    <name evidence="1" type="ORF">BDV36DRAFT_108668</name>
</gene>
<keyword evidence="2" id="KW-1185">Reference proteome</keyword>
<evidence type="ECO:0000313" key="2">
    <source>
        <dbReference type="Proteomes" id="UP000325395"/>
    </source>
</evidence>
<dbReference type="EMBL" id="ML735908">
    <property type="protein sequence ID" value="KAE8410855.1"/>
    <property type="molecule type" value="Genomic_DNA"/>
</dbReference>
<dbReference type="Proteomes" id="UP000325395">
    <property type="component" value="Unassembled WGS sequence"/>
</dbReference>
<proteinExistence type="predicted"/>
<organism evidence="1 2">
    <name type="scientific">Aspergillus pseudocaelatus</name>
    <dbReference type="NCBI Taxonomy" id="1825620"/>
    <lineage>
        <taxon>Eukaryota</taxon>
        <taxon>Fungi</taxon>
        <taxon>Dikarya</taxon>
        <taxon>Ascomycota</taxon>
        <taxon>Pezizomycotina</taxon>
        <taxon>Eurotiomycetes</taxon>
        <taxon>Eurotiomycetidae</taxon>
        <taxon>Eurotiales</taxon>
        <taxon>Aspergillaceae</taxon>
        <taxon>Aspergillus</taxon>
        <taxon>Aspergillus subgen. Circumdati</taxon>
    </lineage>
</organism>
<evidence type="ECO:0000313" key="1">
    <source>
        <dbReference type="EMBL" id="KAE8410855.1"/>
    </source>
</evidence>
<sequence>MDVSDRHPLLLIEPALHIFNHSDLFFSFAFFTPHLTSAVTGSPSLGINLHPRRPGKEAMCADPSAIGSVQRQFALKDTTRRVLPSGAIGHFRCLFLSRPHRLRNTSLNPRGQASPDPSTSHLWFVEQPGFTLSTGVMHCADHDPSVLDYFSNGSPWPKVAAGGAEMWSSISLSPNESFQRNDCMDA</sequence>
<reference evidence="1 2" key="1">
    <citation type="submission" date="2019-04" db="EMBL/GenBank/DDBJ databases">
        <authorList>
            <consortium name="DOE Joint Genome Institute"/>
            <person name="Mondo S."/>
            <person name="Kjaerbolling I."/>
            <person name="Vesth T."/>
            <person name="Frisvad J.C."/>
            <person name="Nybo J.L."/>
            <person name="Theobald S."/>
            <person name="Kildgaard S."/>
            <person name="Isbrandt T."/>
            <person name="Kuo A."/>
            <person name="Sato A."/>
            <person name="Lyhne E.K."/>
            <person name="Kogle M.E."/>
            <person name="Wiebenga A."/>
            <person name="Kun R.S."/>
            <person name="Lubbers R.J."/>
            <person name="Makela M.R."/>
            <person name="Barry K."/>
            <person name="Chovatia M."/>
            <person name="Clum A."/>
            <person name="Daum C."/>
            <person name="Haridas S."/>
            <person name="He G."/>
            <person name="LaButti K."/>
            <person name="Lipzen A."/>
            <person name="Riley R."/>
            <person name="Salamov A."/>
            <person name="Simmons B.A."/>
            <person name="Magnuson J.K."/>
            <person name="Henrissat B."/>
            <person name="Mortensen U.H."/>
            <person name="Larsen T.O."/>
            <person name="Devries R.P."/>
            <person name="Grigoriev I.V."/>
            <person name="Machida M."/>
            <person name="Baker S.E."/>
            <person name="Andersen M.R."/>
            <person name="Cantor M.N."/>
            <person name="Hua S.X."/>
        </authorList>
    </citation>
    <scope>NUCLEOTIDE SEQUENCE [LARGE SCALE GENOMIC DNA]</scope>
    <source>
        <strain evidence="1 2">CBS 117616</strain>
    </source>
</reference>
<name>A0ABQ6W1E9_9EURO</name>